<dbReference type="Proteomes" id="UP000749646">
    <property type="component" value="Unassembled WGS sequence"/>
</dbReference>
<dbReference type="SMART" id="SM00325">
    <property type="entry name" value="RhoGEF"/>
    <property type="match status" value="1"/>
</dbReference>
<dbReference type="Gene3D" id="1.20.900.10">
    <property type="entry name" value="Dbl homology (DH) domain"/>
    <property type="match status" value="1"/>
</dbReference>
<dbReference type="PANTHER" id="PTHR12673:SF159">
    <property type="entry name" value="LD03170P"/>
    <property type="match status" value="1"/>
</dbReference>
<dbReference type="Pfam" id="PF00621">
    <property type="entry name" value="RhoGEF"/>
    <property type="match status" value="1"/>
</dbReference>
<organism evidence="2 3">
    <name type="scientific">Modicella reniformis</name>
    <dbReference type="NCBI Taxonomy" id="1440133"/>
    <lineage>
        <taxon>Eukaryota</taxon>
        <taxon>Fungi</taxon>
        <taxon>Fungi incertae sedis</taxon>
        <taxon>Mucoromycota</taxon>
        <taxon>Mortierellomycotina</taxon>
        <taxon>Mortierellomycetes</taxon>
        <taxon>Mortierellales</taxon>
        <taxon>Mortierellaceae</taxon>
        <taxon>Modicella</taxon>
    </lineage>
</organism>
<sequence>MKVNTAGPFAVMETGSVMQTERLPPFYNDNQENTTLRPSKDVDIYNTRLGDKNTPGDPTKHINGIQSQQRNFIPAFVRGHKATADAQRPTTPMNITPIPGLSVSTTPAPKVAISTMNNGLCKPLWQHTITNPEQIRALGLSQQDIQKQETIFELIYTESEYLDDLKSIHKTFVEELNVKMAESRRKKRFSPDKADVKLYERFARLLSHIKDLWNGHQSLLRSLQNKQQQESPVVRDIGSVFESFYMFSIYDSYFAQYSTTSRDFQHIVTGNSELCLIIKELLKSPHCKCLSLEGIFIKPIQRLQKYPLFFKDLINRTPISDPDYAQLEQALANHQRELTKIDDRIWIEEHNEMLTDLQQRIKGLPTSFSLVERHRYLILDGPVHRIVVRQTSKFSFGKCDNNSKLESFVSNEAMGWGGGFRSPATSLGPE</sequence>
<dbReference type="GO" id="GO:0005737">
    <property type="term" value="C:cytoplasm"/>
    <property type="evidence" value="ECO:0007669"/>
    <property type="project" value="TreeGrafter"/>
</dbReference>
<protein>
    <recommendedName>
        <fullName evidence="1">DH domain-containing protein</fullName>
    </recommendedName>
</protein>
<dbReference type="PROSITE" id="PS50010">
    <property type="entry name" value="DH_2"/>
    <property type="match status" value="1"/>
</dbReference>
<evidence type="ECO:0000313" key="2">
    <source>
        <dbReference type="EMBL" id="KAF9981016.1"/>
    </source>
</evidence>
<dbReference type="CDD" id="cd00160">
    <property type="entry name" value="RhoGEF"/>
    <property type="match status" value="1"/>
</dbReference>
<dbReference type="InterPro" id="IPR035899">
    <property type="entry name" value="DBL_dom_sf"/>
</dbReference>
<accession>A0A9P6M8Y1</accession>
<dbReference type="AlphaFoldDB" id="A0A9P6M8Y1"/>
<dbReference type="SUPFAM" id="SSF48065">
    <property type="entry name" value="DBL homology domain (DH-domain)"/>
    <property type="match status" value="1"/>
</dbReference>
<name>A0A9P6M8Y1_9FUNG</name>
<gene>
    <name evidence="2" type="ORF">BGZ65_004423</name>
</gene>
<reference evidence="2" key="1">
    <citation type="journal article" date="2020" name="Fungal Divers.">
        <title>Resolving the Mortierellaceae phylogeny through synthesis of multi-gene phylogenetics and phylogenomics.</title>
        <authorList>
            <person name="Vandepol N."/>
            <person name="Liber J."/>
            <person name="Desiro A."/>
            <person name="Na H."/>
            <person name="Kennedy M."/>
            <person name="Barry K."/>
            <person name="Grigoriev I.V."/>
            <person name="Miller A.N."/>
            <person name="O'Donnell K."/>
            <person name="Stajich J.E."/>
            <person name="Bonito G."/>
        </authorList>
    </citation>
    <scope>NUCLEOTIDE SEQUENCE</scope>
    <source>
        <strain evidence="2">MES-2147</strain>
    </source>
</reference>
<feature type="non-terminal residue" evidence="2">
    <location>
        <position position="430"/>
    </location>
</feature>
<dbReference type="GO" id="GO:0005085">
    <property type="term" value="F:guanyl-nucleotide exchange factor activity"/>
    <property type="evidence" value="ECO:0007669"/>
    <property type="project" value="InterPro"/>
</dbReference>
<comment type="caution">
    <text evidence="2">The sequence shown here is derived from an EMBL/GenBank/DDBJ whole genome shotgun (WGS) entry which is preliminary data.</text>
</comment>
<feature type="domain" description="DH" evidence="1">
    <location>
        <begin position="146"/>
        <end position="344"/>
    </location>
</feature>
<dbReference type="InterPro" id="IPR051092">
    <property type="entry name" value="FYVE_RhoGEF_PH"/>
</dbReference>
<dbReference type="PANTHER" id="PTHR12673">
    <property type="entry name" value="FACIOGENITAL DYSPLASIA PROTEIN"/>
    <property type="match status" value="1"/>
</dbReference>
<evidence type="ECO:0000313" key="3">
    <source>
        <dbReference type="Proteomes" id="UP000749646"/>
    </source>
</evidence>
<keyword evidence="3" id="KW-1185">Reference proteome</keyword>
<dbReference type="OrthoDB" id="1716625at2759"/>
<dbReference type="InterPro" id="IPR000219">
    <property type="entry name" value="DH_dom"/>
</dbReference>
<dbReference type="EMBL" id="JAAAHW010003756">
    <property type="protein sequence ID" value="KAF9981016.1"/>
    <property type="molecule type" value="Genomic_DNA"/>
</dbReference>
<proteinExistence type="predicted"/>
<evidence type="ECO:0000259" key="1">
    <source>
        <dbReference type="PROSITE" id="PS50010"/>
    </source>
</evidence>